<dbReference type="PANTHER" id="PTHR43501">
    <property type="entry name" value="CYTOSOL NON-SPECIFIC DIPEPTIDASE"/>
    <property type="match status" value="1"/>
</dbReference>
<organism evidence="19 20">
    <name type="scientific">Candidatus Cellulosilyticum pullistercoris</name>
    <dbReference type="NCBI Taxonomy" id="2838521"/>
    <lineage>
        <taxon>Bacteria</taxon>
        <taxon>Bacillati</taxon>
        <taxon>Bacillota</taxon>
        <taxon>Clostridia</taxon>
        <taxon>Lachnospirales</taxon>
        <taxon>Cellulosilyticaceae</taxon>
        <taxon>Cellulosilyticum</taxon>
    </lineage>
</organism>
<comment type="similarity">
    <text evidence="12">Belongs to the peptidase M20C family.</text>
</comment>
<evidence type="ECO:0000256" key="7">
    <source>
        <dbReference type="ARBA" id="ARBA00023049"/>
    </source>
</evidence>
<feature type="domain" description="Peptidase M20 dimerisation" evidence="18">
    <location>
        <begin position="208"/>
        <end position="292"/>
    </location>
</feature>
<comment type="cofactor">
    <cofactor evidence="2">
        <name>Zn(2+)</name>
        <dbReference type="ChEBI" id="CHEBI:29105"/>
    </cofactor>
</comment>
<evidence type="ECO:0000256" key="16">
    <source>
        <dbReference type="ARBA" id="ARBA00077688"/>
    </source>
</evidence>
<name>A0A9E2KBJ5_9FIRM</name>
<dbReference type="InterPro" id="IPR011650">
    <property type="entry name" value="Peptidase_M20_dimer"/>
</dbReference>
<gene>
    <name evidence="19" type="ORF">H9872_01440</name>
</gene>
<dbReference type="GO" id="GO:0005829">
    <property type="term" value="C:cytosol"/>
    <property type="evidence" value="ECO:0007669"/>
    <property type="project" value="TreeGrafter"/>
</dbReference>
<comment type="caution">
    <text evidence="19">The sequence shown here is derived from an EMBL/GenBank/DDBJ whole genome shotgun (WGS) entry which is preliminary data.</text>
</comment>
<dbReference type="EMBL" id="JAHLFQ010000024">
    <property type="protein sequence ID" value="MBU3803411.1"/>
    <property type="molecule type" value="Genomic_DNA"/>
</dbReference>
<keyword evidence="4" id="KW-0479">Metal-binding</keyword>
<dbReference type="SUPFAM" id="SSF53187">
    <property type="entry name" value="Zn-dependent exopeptidases"/>
    <property type="match status" value="1"/>
</dbReference>
<dbReference type="Gene3D" id="3.40.630.10">
    <property type="entry name" value="Zn peptidases"/>
    <property type="match status" value="2"/>
</dbReference>
<keyword evidence="7" id="KW-0482">Metalloprotease</keyword>
<dbReference type="GO" id="GO:0006508">
    <property type="term" value="P:proteolysis"/>
    <property type="evidence" value="ECO:0007669"/>
    <property type="project" value="UniProtKB-KW"/>
</dbReference>
<evidence type="ECO:0000256" key="14">
    <source>
        <dbReference type="ARBA" id="ARBA00075285"/>
    </source>
</evidence>
<dbReference type="SUPFAM" id="SSF55031">
    <property type="entry name" value="Bacterial exopeptidase dimerisation domain"/>
    <property type="match status" value="1"/>
</dbReference>
<dbReference type="GO" id="GO:0070573">
    <property type="term" value="F:metallodipeptidase activity"/>
    <property type="evidence" value="ECO:0007669"/>
    <property type="project" value="TreeGrafter"/>
</dbReference>
<evidence type="ECO:0000256" key="11">
    <source>
        <dbReference type="ARBA" id="ARBA00044252"/>
    </source>
</evidence>
<sequence length="486" mass="53950">MSNVLKALQPQKVFEYFEIISSIPRESGNEKAISDYMVKFAKDLGLEVHQDEAYNIYIKKPATKGYENVPAVILQGHLDMVCEKNKDTQHDFKTEGLKLYIDGDWIGAEGTTLGADNGVAIAYQMAILADDTLKHPAIECLMTTDEERGMTGVSNLHPEYLQGKILLNLDTEVEGEFLVSCAGGAKAYLTMPYEPIKISKDAVLYKITLNGLKGGHSGAEIHYERGNAHLLMGRVLNALRKQLDFELVSFEGGTKDNVITRECEVVLALSKDHVNLLKEVAQEMLTVFKAELSVQDPDISMTVTETAYQEQGICKSAVDQLINLLLIIPNGVMGYDQHMKGLVQTSLNLGIVKVENNKIRFGTAVRSSVASRKEELLNKLKALSTAMNMTFEVKGDYPAWQYNEHSRIRDLSISLYEEMYGKKPAVTAIHAGLECGFIAEKCPGLDMISMGPNLKHIHSPQEVASISSMARVYEYLVKLLESLITY</sequence>
<accession>A0A9E2KBJ5</accession>
<evidence type="ECO:0000256" key="13">
    <source>
        <dbReference type="ARBA" id="ARBA00071271"/>
    </source>
</evidence>
<evidence type="ECO:0000256" key="3">
    <source>
        <dbReference type="ARBA" id="ARBA00022670"/>
    </source>
</evidence>
<dbReference type="AlphaFoldDB" id="A0A9E2KBJ5"/>
<evidence type="ECO:0000256" key="2">
    <source>
        <dbReference type="ARBA" id="ARBA00001947"/>
    </source>
</evidence>
<dbReference type="PANTHER" id="PTHR43501:SF1">
    <property type="entry name" value="CYTOSOL NON-SPECIFIC DIPEPTIDASE"/>
    <property type="match status" value="1"/>
</dbReference>
<dbReference type="CDD" id="cd03890">
    <property type="entry name" value="M20_pepD"/>
    <property type="match status" value="1"/>
</dbReference>
<dbReference type="Pfam" id="PF07687">
    <property type="entry name" value="M20_dimer"/>
    <property type="match status" value="1"/>
</dbReference>
<comment type="cofactor">
    <cofactor evidence="1">
        <name>Co(2+)</name>
        <dbReference type="ChEBI" id="CHEBI:48828"/>
    </cofactor>
</comment>
<dbReference type="InterPro" id="IPR002933">
    <property type="entry name" value="Peptidase_M20"/>
</dbReference>
<evidence type="ECO:0000256" key="17">
    <source>
        <dbReference type="ARBA" id="ARBA00078074"/>
    </source>
</evidence>
<proteinExistence type="inferred from homology"/>
<dbReference type="NCBIfam" id="TIGR01893">
    <property type="entry name" value="aa-his-dipept"/>
    <property type="match status" value="1"/>
</dbReference>
<evidence type="ECO:0000256" key="15">
    <source>
        <dbReference type="ARBA" id="ARBA00076004"/>
    </source>
</evidence>
<evidence type="ECO:0000256" key="8">
    <source>
        <dbReference type="ARBA" id="ARBA00023285"/>
    </source>
</evidence>
<evidence type="ECO:0000256" key="10">
    <source>
        <dbReference type="ARBA" id="ARBA00038976"/>
    </source>
</evidence>
<evidence type="ECO:0000256" key="4">
    <source>
        <dbReference type="ARBA" id="ARBA00022723"/>
    </source>
</evidence>
<evidence type="ECO:0000313" key="20">
    <source>
        <dbReference type="Proteomes" id="UP000824229"/>
    </source>
</evidence>
<evidence type="ECO:0000313" key="19">
    <source>
        <dbReference type="EMBL" id="MBU3803411.1"/>
    </source>
</evidence>
<dbReference type="InterPro" id="IPR036264">
    <property type="entry name" value="Bact_exopeptidase_dim_dom"/>
</dbReference>
<dbReference type="FunFam" id="3.40.630.10:FF:000015">
    <property type="entry name" value="Aminoacyl-histidine dipeptidase PepD"/>
    <property type="match status" value="1"/>
</dbReference>
<dbReference type="InterPro" id="IPR001160">
    <property type="entry name" value="Peptidase_M20C"/>
</dbReference>
<keyword evidence="3" id="KW-0645">Protease</keyword>
<dbReference type="EC" id="3.4.13.18" evidence="10"/>
<dbReference type="PRINTS" id="PR00934">
    <property type="entry name" value="XHISDIPTASE"/>
</dbReference>
<evidence type="ECO:0000256" key="9">
    <source>
        <dbReference type="ARBA" id="ARBA00036421"/>
    </source>
</evidence>
<keyword evidence="8" id="KW-0170">Cobalt</keyword>
<evidence type="ECO:0000259" key="18">
    <source>
        <dbReference type="Pfam" id="PF07687"/>
    </source>
</evidence>
<evidence type="ECO:0000256" key="6">
    <source>
        <dbReference type="ARBA" id="ARBA00022833"/>
    </source>
</evidence>
<evidence type="ECO:0000256" key="1">
    <source>
        <dbReference type="ARBA" id="ARBA00001941"/>
    </source>
</evidence>
<reference evidence="19" key="1">
    <citation type="journal article" date="2021" name="PeerJ">
        <title>Extensive microbial diversity within the chicken gut microbiome revealed by metagenomics and culture.</title>
        <authorList>
            <person name="Gilroy R."/>
            <person name="Ravi A."/>
            <person name="Getino M."/>
            <person name="Pursley I."/>
            <person name="Horton D.L."/>
            <person name="Alikhan N.F."/>
            <person name="Baker D."/>
            <person name="Gharbi K."/>
            <person name="Hall N."/>
            <person name="Watson M."/>
            <person name="Adriaenssens E.M."/>
            <person name="Foster-Nyarko E."/>
            <person name="Jarju S."/>
            <person name="Secka A."/>
            <person name="Antonio M."/>
            <person name="Oren A."/>
            <person name="Chaudhuri R.R."/>
            <person name="La Ragione R."/>
            <person name="Hildebrand F."/>
            <person name="Pallen M.J."/>
        </authorList>
    </citation>
    <scope>NUCLEOTIDE SEQUENCE</scope>
    <source>
        <strain evidence="19">B5-657</strain>
    </source>
</reference>
<evidence type="ECO:0000256" key="12">
    <source>
        <dbReference type="ARBA" id="ARBA00061423"/>
    </source>
</evidence>
<dbReference type="FunFam" id="3.40.630.10:FF:000072">
    <property type="entry name" value="Aminoacyl-histidine dipeptidase"/>
    <property type="match status" value="1"/>
</dbReference>
<keyword evidence="5" id="KW-0378">Hydrolase</keyword>
<dbReference type="Proteomes" id="UP000824229">
    <property type="component" value="Unassembled WGS sequence"/>
</dbReference>
<protein>
    <recommendedName>
        <fullName evidence="13">Cytosol non-specific dipeptidase</fullName>
        <ecNumber evidence="10">3.4.13.18</ecNumber>
    </recommendedName>
    <alternativeName>
        <fullName evidence="16">Aminoacyl-histidine dipeptidase</fullName>
    </alternativeName>
    <alternativeName>
        <fullName evidence="15">Beta-alanyl-histidine dipeptidase</fullName>
    </alternativeName>
    <alternativeName>
        <fullName evidence="14">Carnosinase</fullName>
    </alternativeName>
    <alternativeName>
        <fullName evidence="11">Peptidase D</fullName>
    </alternativeName>
    <alternativeName>
        <fullName evidence="17">Xaa-His dipeptidase</fullName>
    </alternativeName>
</protein>
<dbReference type="PIRSF" id="PIRSF016599">
    <property type="entry name" value="Xaa-His_dipept"/>
    <property type="match status" value="1"/>
</dbReference>
<comment type="catalytic activity">
    <reaction evidence="9">
        <text>Hydrolysis of dipeptides, preferentially hydrophobic dipeptides including prolyl amino acids.</text>
        <dbReference type="EC" id="3.4.13.18"/>
    </reaction>
</comment>
<reference evidence="19" key="2">
    <citation type="submission" date="2021-04" db="EMBL/GenBank/DDBJ databases">
        <authorList>
            <person name="Gilroy R."/>
        </authorList>
    </citation>
    <scope>NUCLEOTIDE SEQUENCE</scope>
    <source>
        <strain evidence="19">B5-657</strain>
    </source>
</reference>
<evidence type="ECO:0000256" key="5">
    <source>
        <dbReference type="ARBA" id="ARBA00022801"/>
    </source>
</evidence>
<keyword evidence="6" id="KW-0862">Zinc</keyword>
<dbReference type="GO" id="GO:0046872">
    <property type="term" value="F:metal ion binding"/>
    <property type="evidence" value="ECO:0007669"/>
    <property type="project" value="UniProtKB-KW"/>
</dbReference>
<dbReference type="Pfam" id="PF01546">
    <property type="entry name" value="Peptidase_M20"/>
    <property type="match status" value="1"/>
</dbReference>